<dbReference type="PANTHER" id="PTHR12764:SF4">
    <property type="entry name" value="INTRAFLAGELLAR TRANSPORT PROTEIN 122 HOMOLOG"/>
    <property type="match status" value="1"/>
</dbReference>
<feature type="repeat" description="WD" evidence="6">
    <location>
        <begin position="56"/>
        <end position="87"/>
    </location>
</feature>
<evidence type="ECO:0000256" key="6">
    <source>
        <dbReference type="PROSITE-ProRule" id="PRU00221"/>
    </source>
</evidence>
<dbReference type="GO" id="GO:0030991">
    <property type="term" value="C:intraciliary transport particle A"/>
    <property type="evidence" value="ECO:0007669"/>
    <property type="project" value="TreeGrafter"/>
</dbReference>
<dbReference type="Pfam" id="PF25143">
    <property type="entry name" value="Zn_ribbon_IFT122_C"/>
    <property type="match status" value="1"/>
</dbReference>
<dbReference type="Pfam" id="PF23377">
    <property type="entry name" value="Beta-prop_IFT122_2nd"/>
    <property type="match status" value="1"/>
</dbReference>
<evidence type="ECO:0000256" key="8">
    <source>
        <dbReference type="SAM" id="Phobius"/>
    </source>
</evidence>
<evidence type="ECO:0000256" key="2">
    <source>
        <dbReference type="ARBA" id="ARBA00022574"/>
    </source>
</evidence>
<dbReference type="InterPro" id="IPR039857">
    <property type="entry name" value="Ift122/121"/>
</dbReference>
<dbReference type="GO" id="GO:0097730">
    <property type="term" value="C:non-motile cilium"/>
    <property type="evidence" value="ECO:0007669"/>
    <property type="project" value="TreeGrafter"/>
</dbReference>
<feature type="compositionally biased region" description="Low complexity" evidence="7">
    <location>
        <begin position="524"/>
        <end position="543"/>
    </location>
</feature>
<feature type="region of interest" description="Disordered" evidence="7">
    <location>
        <begin position="512"/>
        <end position="543"/>
    </location>
</feature>
<dbReference type="GO" id="GO:0061512">
    <property type="term" value="P:protein localization to cilium"/>
    <property type="evidence" value="ECO:0007669"/>
    <property type="project" value="TreeGrafter"/>
</dbReference>
<evidence type="ECO:0000313" key="11">
    <source>
        <dbReference type="EMBL" id="KAG6442846.1"/>
    </source>
</evidence>
<dbReference type="GO" id="GO:1905515">
    <property type="term" value="P:non-motile cilium assembly"/>
    <property type="evidence" value="ECO:0007669"/>
    <property type="project" value="TreeGrafter"/>
</dbReference>
<dbReference type="AlphaFoldDB" id="A0A921YNU2"/>
<keyword evidence="5" id="KW-0966">Cell projection</keyword>
<dbReference type="Pfam" id="PF23381">
    <property type="entry name" value="Beta-prop_IFT122_1st"/>
    <property type="match status" value="1"/>
</dbReference>
<feature type="transmembrane region" description="Helical" evidence="8">
    <location>
        <begin position="217"/>
        <end position="242"/>
    </location>
</feature>
<dbReference type="PANTHER" id="PTHR12764">
    <property type="entry name" value="WD REPEAT DOMAIN-RELATED"/>
    <property type="match status" value="1"/>
</dbReference>
<keyword evidence="8" id="KW-0812">Transmembrane</keyword>
<dbReference type="SMART" id="SM00320">
    <property type="entry name" value="WD40"/>
    <property type="match status" value="5"/>
</dbReference>
<keyword evidence="2 6" id="KW-0853">WD repeat</keyword>
<comment type="subcellular location">
    <subcellularLocation>
        <location evidence="1">Cell projection</location>
        <location evidence="1">Cilium</location>
    </subcellularLocation>
</comment>
<organism evidence="11 12">
    <name type="scientific">Manduca sexta</name>
    <name type="common">Tobacco hawkmoth</name>
    <name type="synonym">Tobacco hornworm</name>
    <dbReference type="NCBI Taxonomy" id="7130"/>
    <lineage>
        <taxon>Eukaryota</taxon>
        <taxon>Metazoa</taxon>
        <taxon>Ecdysozoa</taxon>
        <taxon>Arthropoda</taxon>
        <taxon>Hexapoda</taxon>
        <taxon>Insecta</taxon>
        <taxon>Pterygota</taxon>
        <taxon>Neoptera</taxon>
        <taxon>Endopterygota</taxon>
        <taxon>Lepidoptera</taxon>
        <taxon>Glossata</taxon>
        <taxon>Ditrysia</taxon>
        <taxon>Bombycoidea</taxon>
        <taxon>Sphingidae</taxon>
        <taxon>Sphinginae</taxon>
        <taxon>Sphingini</taxon>
        <taxon>Manduca</taxon>
    </lineage>
</organism>
<keyword evidence="3" id="KW-0677">Repeat</keyword>
<dbReference type="InterPro" id="IPR056152">
    <property type="entry name" value="Beta-prop_IFT122_2nd"/>
</dbReference>
<feature type="domain" description="IFT122 first beta-propeller" evidence="10">
    <location>
        <begin position="15"/>
        <end position="182"/>
    </location>
</feature>
<evidence type="ECO:0000256" key="4">
    <source>
        <dbReference type="ARBA" id="ARBA00023069"/>
    </source>
</evidence>
<keyword evidence="8" id="KW-1133">Transmembrane helix</keyword>
<keyword evidence="4" id="KW-0969">Cilium</keyword>
<reference evidence="11" key="2">
    <citation type="submission" date="2020-12" db="EMBL/GenBank/DDBJ databases">
        <authorList>
            <person name="Kanost M."/>
        </authorList>
    </citation>
    <scope>NUCLEOTIDE SEQUENCE</scope>
</reference>
<evidence type="ECO:0000259" key="10">
    <source>
        <dbReference type="Pfam" id="PF23381"/>
    </source>
</evidence>
<evidence type="ECO:0000313" key="12">
    <source>
        <dbReference type="Proteomes" id="UP000791440"/>
    </source>
</evidence>
<keyword evidence="8" id="KW-0472">Membrane</keyword>
<gene>
    <name evidence="11" type="ORF">O3G_MSEX002539</name>
</gene>
<evidence type="ECO:0008006" key="13">
    <source>
        <dbReference type="Google" id="ProtNLM"/>
    </source>
</evidence>
<evidence type="ECO:0000256" key="5">
    <source>
        <dbReference type="ARBA" id="ARBA00023273"/>
    </source>
</evidence>
<dbReference type="PROSITE" id="PS50082">
    <property type="entry name" value="WD_REPEATS_2"/>
    <property type="match status" value="1"/>
</dbReference>
<accession>A0A921YNU2</accession>
<dbReference type="PROSITE" id="PS50294">
    <property type="entry name" value="WD_REPEATS_REGION"/>
    <property type="match status" value="1"/>
</dbReference>
<comment type="caution">
    <text evidence="11">The sequence shown here is derived from an EMBL/GenBank/DDBJ whole genome shotgun (WGS) entry which is preliminary data.</text>
</comment>
<dbReference type="GO" id="GO:0035721">
    <property type="term" value="P:intraciliary retrograde transport"/>
    <property type="evidence" value="ECO:0007669"/>
    <property type="project" value="TreeGrafter"/>
</dbReference>
<dbReference type="EMBL" id="JH668296">
    <property type="protein sequence ID" value="KAG6442847.1"/>
    <property type="molecule type" value="Genomic_DNA"/>
</dbReference>
<dbReference type="InterPro" id="IPR056153">
    <property type="entry name" value="Beta-prop_IFT122_1st"/>
</dbReference>
<evidence type="ECO:0000259" key="9">
    <source>
        <dbReference type="Pfam" id="PF23377"/>
    </source>
</evidence>
<dbReference type="Proteomes" id="UP000791440">
    <property type="component" value="Unassembled WGS sequence"/>
</dbReference>
<reference evidence="11" key="1">
    <citation type="journal article" date="2016" name="Insect Biochem. Mol. Biol.">
        <title>Multifaceted biological insights from a draft genome sequence of the tobacco hornworm moth, Manduca sexta.</title>
        <authorList>
            <person name="Kanost M.R."/>
            <person name="Arrese E.L."/>
            <person name="Cao X."/>
            <person name="Chen Y.R."/>
            <person name="Chellapilla S."/>
            <person name="Goldsmith M.R."/>
            <person name="Grosse-Wilde E."/>
            <person name="Heckel D.G."/>
            <person name="Herndon N."/>
            <person name="Jiang H."/>
            <person name="Papanicolaou A."/>
            <person name="Qu J."/>
            <person name="Soulages J.L."/>
            <person name="Vogel H."/>
            <person name="Walters J."/>
            <person name="Waterhouse R.M."/>
            <person name="Ahn S.J."/>
            <person name="Almeida F.C."/>
            <person name="An C."/>
            <person name="Aqrawi P."/>
            <person name="Bretschneider A."/>
            <person name="Bryant W.B."/>
            <person name="Bucks S."/>
            <person name="Chao H."/>
            <person name="Chevignon G."/>
            <person name="Christen J.M."/>
            <person name="Clarke D.F."/>
            <person name="Dittmer N.T."/>
            <person name="Ferguson L.C.F."/>
            <person name="Garavelou S."/>
            <person name="Gordon K.H.J."/>
            <person name="Gunaratna R.T."/>
            <person name="Han Y."/>
            <person name="Hauser F."/>
            <person name="He Y."/>
            <person name="Heidel-Fischer H."/>
            <person name="Hirsh A."/>
            <person name="Hu Y."/>
            <person name="Jiang H."/>
            <person name="Kalra D."/>
            <person name="Klinner C."/>
            <person name="Konig C."/>
            <person name="Kovar C."/>
            <person name="Kroll A.R."/>
            <person name="Kuwar S.S."/>
            <person name="Lee S.L."/>
            <person name="Lehman R."/>
            <person name="Li K."/>
            <person name="Li Z."/>
            <person name="Liang H."/>
            <person name="Lovelace S."/>
            <person name="Lu Z."/>
            <person name="Mansfield J.H."/>
            <person name="McCulloch K.J."/>
            <person name="Mathew T."/>
            <person name="Morton B."/>
            <person name="Muzny D.M."/>
            <person name="Neunemann D."/>
            <person name="Ongeri F."/>
            <person name="Pauchet Y."/>
            <person name="Pu L.L."/>
            <person name="Pyrousis I."/>
            <person name="Rao X.J."/>
            <person name="Redding A."/>
            <person name="Roesel C."/>
            <person name="Sanchez-Gracia A."/>
            <person name="Schaack S."/>
            <person name="Shukla A."/>
            <person name="Tetreau G."/>
            <person name="Wang Y."/>
            <person name="Xiong G.H."/>
            <person name="Traut W."/>
            <person name="Walsh T.K."/>
            <person name="Worley K.C."/>
            <person name="Wu D."/>
            <person name="Wu W."/>
            <person name="Wu Y.Q."/>
            <person name="Zhang X."/>
            <person name="Zou Z."/>
            <person name="Zucker H."/>
            <person name="Briscoe A.D."/>
            <person name="Burmester T."/>
            <person name="Clem R.J."/>
            <person name="Feyereisen R."/>
            <person name="Grimmelikhuijzen C.J.P."/>
            <person name="Hamodrakas S.J."/>
            <person name="Hansson B.S."/>
            <person name="Huguet E."/>
            <person name="Jermiin L.S."/>
            <person name="Lan Q."/>
            <person name="Lehman H.K."/>
            <person name="Lorenzen M."/>
            <person name="Merzendorfer H."/>
            <person name="Michalopoulos I."/>
            <person name="Morton D.B."/>
            <person name="Muthukrishnan S."/>
            <person name="Oakeshott J.G."/>
            <person name="Palmer W."/>
            <person name="Park Y."/>
            <person name="Passarelli A.L."/>
            <person name="Rozas J."/>
            <person name="Schwartz L.M."/>
            <person name="Smith W."/>
            <person name="Southgate A."/>
            <person name="Vilcinskas A."/>
            <person name="Vogt R."/>
            <person name="Wang P."/>
            <person name="Werren J."/>
            <person name="Yu X.Q."/>
            <person name="Zhou J.J."/>
            <person name="Brown S.J."/>
            <person name="Scherer S.E."/>
            <person name="Richards S."/>
            <person name="Blissard G.W."/>
        </authorList>
    </citation>
    <scope>NUCLEOTIDE SEQUENCE</scope>
</reference>
<evidence type="ECO:0000256" key="3">
    <source>
        <dbReference type="ARBA" id="ARBA00022737"/>
    </source>
</evidence>
<name>A0A921YNU2_MANSE</name>
<feature type="domain" description="IFT122 second beta-propeller" evidence="9">
    <location>
        <begin position="267"/>
        <end position="318"/>
    </location>
</feature>
<dbReference type="EMBL" id="JH668296">
    <property type="protein sequence ID" value="KAG6442846.1"/>
    <property type="molecule type" value="Genomic_DNA"/>
</dbReference>
<dbReference type="InterPro" id="IPR001680">
    <property type="entry name" value="WD40_rpt"/>
</dbReference>
<evidence type="ECO:0000256" key="7">
    <source>
        <dbReference type="SAM" id="MobiDB-lite"/>
    </source>
</evidence>
<sequence length="543" mass="59622">MRTLPKWVNKIHEADKIEFSSVHAICFSPDGTQLVVGAGEKLMVYDPRDGALVQLLQAHKGAVHAVSYCGDGKKFASGSADKNVIIWTSKMEGILKYSHSESIQCIAYNPVTFHLASCAVSDFAFWSTDVKAVQKYRVSGRITSCAWSHNGQYLAIGLACGLVSIRDKTGEETNRITRESGVWAVAFLKSTLIITDWTETISFYNVQGQQVCKDRNIGIAALSVTLLGGLVLVGGVGGWAVLTSEGVSVINTPQEWVWAIAPSPTFNTVEENVSSVSWNSWCEELLGLSGSGVLSIKAGSFPPATQPLIGSVVGFQESVELLQLKTRASGSGEARDDEVSPLCWRCRRHASPLCAARCPHCGHEMVHSLATHEILPLVEFVPAEGITNEEAMDLIERSPLPEKSEDTSSEGNAEILRIEHDVDAYDPFQEKVEEDDDSKVVTCSRASLLQLSPAYVVIVQRPQLPPRFYRNMLPELPATMCPHCYNLFYLEDYEIQLVTKGHCPFCRHPMEEPRANDDEDDSLLNDSNSSTPNSPSTGQNSWR</sequence>
<protein>
    <recommendedName>
        <fullName evidence="13">Intraflagellar transport protein 122 homolog</fullName>
    </recommendedName>
</protein>
<proteinExistence type="predicted"/>
<keyword evidence="12" id="KW-1185">Reference proteome</keyword>
<evidence type="ECO:0000256" key="1">
    <source>
        <dbReference type="ARBA" id="ARBA00004138"/>
    </source>
</evidence>